<feature type="transmembrane region" description="Helical" evidence="4">
    <location>
        <begin position="741"/>
        <end position="762"/>
    </location>
</feature>
<feature type="transmembrane region" description="Helical" evidence="4">
    <location>
        <begin position="855"/>
        <end position="876"/>
    </location>
</feature>
<feature type="transmembrane region" description="Helical" evidence="4">
    <location>
        <begin position="789"/>
        <end position="812"/>
    </location>
</feature>
<dbReference type="InterPro" id="IPR006094">
    <property type="entry name" value="Oxid_FAD_bind_N"/>
</dbReference>
<evidence type="ECO:0000313" key="7">
    <source>
        <dbReference type="EMBL" id="CAF9904949.1"/>
    </source>
</evidence>
<evidence type="ECO:0000256" key="3">
    <source>
        <dbReference type="SAM" id="MobiDB-lite"/>
    </source>
</evidence>
<comment type="caution">
    <text evidence="7">The sequence shown here is derived from an EMBL/GenBank/DDBJ whole genome shotgun (WGS) entry which is preliminary data.</text>
</comment>
<feature type="domain" description="FAD-binding PCMH-type" evidence="6">
    <location>
        <begin position="140"/>
        <end position="327"/>
    </location>
</feature>
<dbReference type="InterPro" id="IPR036318">
    <property type="entry name" value="FAD-bd_PCMH-like_sf"/>
</dbReference>
<dbReference type="InterPro" id="IPR016166">
    <property type="entry name" value="FAD-bd_PCMH"/>
</dbReference>
<dbReference type="Pfam" id="PF20684">
    <property type="entry name" value="Fung_rhodopsin"/>
    <property type="match status" value="1"/>
</dbReference>
<evidence type="ECO:0000313" key="8">
    <source>
        <dbReference type="Proteomes" id="UP000664203"/>
    </source>
</evidence>
<evidence type="ECO:0000259" key="6">
    <source>
        <dbReference type="PROSITE" id="PS51387"/>
    </source>
</evidence>
<keyword evidence="4" id="KW-0812">Transmembrane</keyword>
<organism evidence="7 8">
    <name type="scientific">Alectoria fallacina</name>
    <dbReference type="NCBI Taxonomy" id="1903189"/>
    <lineage>
        <taxon>Eukaryota</taxon>
        <taxon>Fungi</taxon>
        <taxon>Dikarya</taxon>
        <taxon>Ascomycota</taxon>
        <taxon>Pezizomycotina</taxon>
        <taxon>Lecanoromycetes</taxon>
        <taxon>OSLEUM clade</taxon>
        <taxon>Lecanoromycetidae</taxon>
        <taxon>Lecanorales</taxon>
        <taxon>Lecanorineae</taxon>
        <taxon>Parmeliaceae</taxon>
        <taxon>Alectoria</taxon>
    </lineage>
</organism>
<dbReference type="PROSITE" id="PS51387">
    <property type="entry name" value="FAD_PCMH"/>
    <property type="match status" value="1"/>
</dbReference>
<dbReference type="InterPro" id="IPR016169">
    <property type="entry name" value="FAD-bd_PCMH_sub2"/>
</dbReference>
<accession>A0A8H3EGR6</accession>
<feature type="region of interest" description="Disordered" evidence="3">
    <location>
        <begin position="586"/>
        <end position="610"/>
    </location>
</feature>
<evidence type="ECO:0000256" key="5">
    <source>
        <dbReference type="SAM" id="SignalP"/>
    </source>
</evidence>
<feature type="transmembrane region" description="Helical" evidence="4">
    <location>
        <begin position="658"/>
        <end position="679"/>
    </location>
</feature>
<dbReference type="GO" id="GO:0016491">
    <property type="term" value="F:oxidoreductase activity"/>
    <property type="evidence" value="ECO:0007669"/>
    <property type="project" value="UniProtKB-KW"/>
</dbReference>
<dbReference type="Pfam" id="PF01565">
    <property type="entry name" value="FAD_binding_4"/>
    <property type="match status" value="1"/>
</dbReference>
<evidence type="ECO:0000256" key="4">
    <source>
        <dbReference type="SAM" id="Phobius"/>
    </source>
</evidence>
<dbReference type="SUPFAM" id="SSF56176">
    <property type="entry name" value="FAD-binding/transporter-associated domain-like"/>
    <property type="match status" value="1"/>
</dbReference>
<feature type="transmembrane region" description="Helical" evidence="4">
    <location>
        <begin position="619"/>
        <end position="638"/>
    </location>
</feature>
<keyword evidence="8" id="KW-1185">Reference proteome</keyword>
<dbReference type="InterPro" id="IPR050432">
    <property type="entry name" value="FAD-linked_Oxidoreductases_BP"/>
</dbReference>
<feature type="transmembrane region" description="Helical" evidence="4">
    <location>
        <begin position="824"/>
        <end position="843"/>
    </location>
</feature>
<keyword evidence="4" id="KW-1133">Transmembrane helix</keyword>
<sequence>MFHASFLRLLFASTSLFIRVRPWGNPTWGCKCAPEDNCWPSTSQWDAFNQSLFGKLIADVPPALPCYPGPAYNTEACATIDTELTEQSFVAENPIALCYPTGSCPPINATAGSSCTIADQPTDTCPNGNLTSAAPVGSCSIGDQPRYTVNATNVADVAAGIHFAREKNIRLVVRNTGHDILRRSTGYGSLQVWIRYLRTGITFQETYQPSCACSKSTWKGSAFVIGGGYTWEDIYGEAARRNVIVVGGGTPTVGCLGGWMQGGGHSPATHDFGLGADQVLEAQVVLASGKVVTANPCENSDIFFAIRGGGPSSYGIVISTVIKAYPTNKVTAQIFGFAPLTANHSSAFMDALAIVHQNYPNLSDSGFSGYGSWSIYSPTPLIRNYSTGFIHTIAVFGKTAVEVEELFAPTAAQLQRYNGTNLYMTTTYLSFPTYDAYYNALSGVVTPVGQSAALGSRFLDREALTGNATALKAMLQTIAGTPEQATSNNIVFVGGGQVFADASDPYSGVNPAWRHTYVHNIVARGWAAGSSSATIQAVYDDITYNKTQAMKDLAPNTGCYMNEADRFDPEYLQDFYGEHASKLSEIKRRHDPQKEPDPPMSSTTGPYPPQGTAAHLPPGGLIAIVWSSVVLAGVFVIARTSIRIVKSERLEYDDYWIYLAYLILCVNAILQTLQIPYLYHLVRVRAGVEPPSEAFLKDGNAYLRYEFTIIALFWSVLWSVKASFLAFYWKLFDGLPKYKKWWMMIAVFAFASYVGCWIASALTCHPPSLYFKFGQCYKPIDVKGSTISITYSTTVDTLTDIMIISLPLNLLYTVRLAPKQKVGLAAVFSIGIIIILVAIARAVQISRKAFADGVLLALWGIIESTVSVIVGCLPPFKSLFKGHRSFQRCKSPVYNSLSPGLRLDAIRLGSAEAGATAEAAPKVISRPTNREKDVFDGGFGGGYNVPRGAIGVRSEYEVTSYKNEP</sequence>
<gene>
    <name evidence="7" type="ORF">ALECFALPRED_010643</name>
</gene>
<keyword evidence="4" id="KW-0472">Membrane</keyword>
<dbReference type="PANTHER" id="PTHR13878">
    <property type="entry name" value="GULONOLACTONE OXIDASE"/>
    <property type="match status" value="1"/>
</dbReference>
<evidence type="ECO:0000256" key="2">
    <source>
        <dbReference type="ARBA" id="ARBA00023002"/>
    </source>
</evidence>
<dbReference type="AlphaFoldDB" id="A0A8H3EGR6"/>
<name>A0A8H3EGR6_9LECA</name>
<feature type="chain" id="PRO_5034446612" description="FAD-binding PCMH-type domain-containing protein" evidence="5">
    <location>
        <begin position="23"/>
        <end position="965"/>
    </location>
</feature>
<feature type="compositionally biased region" description="Basic and acidic residues" evidence="3">
    <location>
        <begin position="586"/>
        <end position="597"/>
    </location>
</feature>
<feature type="signal peptide" evidence="5">
    <location>
        <begin position="1"/>
        <end position="22"/>
    </location>
</feature>
<feature type="transmembrane region" description="Helical" evidence="4">
    <location>
        <begin position="707"/>
        <end position="729"/>
    </location>
</feature>
<dbReference type="Proteomes" id="UP000664203">
    <property type="component" value="Unassembled WGS sequence"/>
</dbReference>
<reference evidence="7" key="1">
    <citation type="submission" date="2021-03" db="EMBL/GenBank/DDBJ databases">
        <authorList>
            <person name="Tagirdzhanova G."/>
        </authorList>
    </citation>
    <scope>NUCLEOTIDE SEQUENCE</scope>
</reference>
<dbReference type="OrthoDB" id="9983560at2759"/>
<proteinExistence type="inferred from homology"/>
<dbReference type="Gene3D" id="3.30.465.10">
    <property type="match status" value="1"/>
</dbReference>
<dbReference type="InterPro" id="IPR049326">
    <property type="entry name" value="Rhodopsin_dom_fungi"/>
</dbReference>
<evidence type="ECO:0000256" key="1">
    <source>
        <dbReference type="ARBA" id="ARBA00005466"/>
    </source>
</evidence>
<dbReference type="GO" id="GO:0071949">
    <property type="term" value="F:FAD binding"/>
    <property type="evidence" value="ECO:0007669"/>
    <property type="project" value="InterPro"/>
</dbReference>
<protein>
    <recommendedName>
        <fullName evidence="6">FAD-binding PCMH-type domain-containing protein</fullName>
    </recommendedName>
</protein>
<comment type="similarity">
    <text evidence="1">Belongs to the oxygen-dependent FAD-linked oxidoreductase family.</text>
</comment>
<keyword evidence="5" id="KW-0732">Signal</keyword>
<dbReference type="PANTHER" id="PTHR13878:SF91">
    <property type="entry name" value="FAD BINDING DOMAIN PROTEIN (AFU_ORTHOLOGUE AFUA_6G12070)-RELATED"/>
    <property type="match status" value="1"/>
</dbReference>
<dbReference type="EMBL" id="CAJPDR010000009">
    <property type="protein sequence ID" value="CAF9904949.1"/>
    <property type="molecule type" value="Genomic_DNA"/>
</dbReference>
<keyword evidence="2" id="KW-0560">Oxidoreductase</keyword>